<proteinExistence type="predicted"/>
<evidence type="ECO:0000313" key="2">
    <source>
        <dbReference type="Proteomes" id="UP000016843"/>
    </source>
</evidence>
<dbReference type="EMBL" id="AWXR01000053">
    <property type="protein sequence ID" value="ERM81344.1"/>
    <property type="molecule type" value="Genomic_DNA"/>
</dbReference>
<organism evidence="1 2">
    <name type="scientific">Rhodonellum psychrophilum GCM71 = DSM 17998</name>
    <dbReference type="NCBI Taxonomy" id="1123057"/>
    <lineage>
        <taxon>Bacteria</taxon>
        <taxon>Pseudomonadati</taxon>
        <taxon>Bacteroidota</taxon>
        <taxon>Cytophagia</taxon>
        <taxon>Cytophagales</taxon>
        <taxon>Cytophagaceae</taxon>
        <taxon>Rhodonellum</taxon>
    </lineage>
</organism>
<protein>
    <submittedName>
        <fullName evidence="1">Uncharacterized protein</fullName>
    </submittedName>
</protein>
<comment type="caution">
    <text evidence="1">The sequence shown here is derived from an EMBL/GenBank/DDBJ whole genome shotgun (WGS) entry which is preliminary data.</text>
</comment>
<accession>U5BUZ8</accession>
<dbReference type="Proteomes" id="UP000016843">
    <property type="component" value="Unassembled WGS sequence"/>
</dbReference>
<sequence>MEYASGFQMRLKLKVNQVVWGKRIGITGVFNPITGLKNFELNNRIDNPQCS</sequence>
<keyword evidence="2" id="KW-1185">Reference proteome</keyword>
<reference evidence="1 2" key="1">
    <citation type="journal article" date="2013" name="Genome Announc.">
        <title>Draft Genome Sequence of the Psychrophilic and Alkaliphilic Rhodonellum psychrophilum Strain GCM71T.</title>
        <authorList>
            <person name="Hauptmann A.L."/>
            <person name="Glaring M.A."/>
            <person name="Hallin P.F."/>
            <person name="Prieme A."/>
            <person name="Stougaard P."/>
        </authorList>
    </citation>
    <scope>NUCLEOTIDE SEQUENCE [LARGE SCALE GENOMIC DNA]</scope>
    <source>
        <strain evidence="1 2">GCM71</strain>
    </source>
</reference>
<evidence type="ECO:0000313" key="1">
    <source>
        <dbReference type="EMBL" id="ERM81344.1"/>
    </source>
</evidence>
<dbReference type="AlphaFoldDB" id="U5BUZ8"/>
<name>U5BUZ8_9BACT</name>
<gene>
    <name evidence="1" type="ORF">P872_09495</name>
</gene>